<dbReference type="InterPro" id="IPR000304">
    <property type="entry name" value="Pyrroline-COOH_reductase"/>
</dbReference>
<evidence type="ECO:0000256" key="8">
    <source>
        <dbReference type="ARBA" id="ARBA00022650"/>
    </source>
</evidence>
<proteinExistence type="inferred from homology"/>
<evidence type="ECO:0000256" key="2">
    <source>
        <dbReference type="ARBA" id="ARBA00005205"/>
    </source>
</evidence>
<evidence type="ECO:0000256" key="7">
    <source>
        <dbReference type="ARBA" id="ARBA00022605"/>
    </source>
</evidence>
<evidence type="ECO:0000313" key="22">
    <source>
        <dbReference type="RefSeq" id="XP_022104502.1"/>
    </source>
</evidence>
<dbReference type="InterPro" id="IPR029036">
    <property type="entry name" value="P5CR_dimer"/>
</dbReference>
<keyword evidence="7 16" id="KW-0028">Amino-acid biosynthesis</keyword>
<feature type="binding site" evidence="15">
    <location>
        <position position="65"/>
    </location>
    <ligand>
        <name>NADPH</name>
        <dbReference type="ChEBI" id="CHEBI:57783"/>
    </ligand>
</feature>
<keyword evidence="8 16" id="KW-0641">Proline biosynthesis</keyword>
<comment type="subcellular location">
    <subcellularLocation>
        <location evidence="1">Cytoplasm</location>
    </subcellularLocation>
</comment>
<dbReference type="EC" id="1.5.1.2" evidence="4 16"/>
<dbReference type="PANTHER" id="PTHR11645:SF0">
    <property type="entry name" value="PYRROLINE-5-CARBOXYLATE REDUCTASE 3"/>
    <property type="match status" value="1"/>
</dbReference>
<evidence type="ECO:0000256" key="16">
    <source>
        <dbReference type="RuleBase" id="RU003903"/>
    </source>
</evidence>
<dbReference type="RefSeq" id="XP_022104502.1">
    <property type="nucleotide sequence ID" value="XM_022248810.1"/>
</dbReference>
<dbReference type="GO" id="GO:0055129">
    <property type="term" value="P:L-proline biosynthetic process"/>
    <property type="evidence" value="ECO:0007669"/>
    <property type="project" value="UniProtKB-UniPathway"/>
</dbReference>
<dbReference type="InterPro" id="IPR036291">
    <property type="entry name" value="NAD(P)-bd_dom_sf"/>
</dbReference>
<gene>
    <name evidence="20 21 22" type="primary">LOC110986696</name>
</gene>
<evidence type="ECO:0000256" key="1">
    <source>
        <dbReference type="ARBA" id="ARBA00004496"/>
    </source>
</evidence>
<keyword evidence="6" id="KW-0963">Cytoplasm</keyword>
<feature type="domain" description="Pyrroline-5-carboxylate reductase dimerisation" evidence="18">
    <location>
        <begin position="169"/>
        <end position="272"/>
    </location>
</feature>
<evidence type="ECO:0000256" key="15">
    <source>
        <dbReference type="PIRSR" id="PIRSR000193-1"/>
    </source>
</evidence>
<evidence type="ECO:0000256" key="10">
    <source>
        <dbReference type="ARBA" id="ARBA00023002"/>
    </source>
</evidence>
<comment type="function">
    <text evidence="12">Oxidoreductase that catalyzes the last step in proline biosynthesis, which corresponds to the reduction of pyrroline-5-carboxylate (P5C) to L-proline using NAD(P)H. Proline is synthesized from either glutamate or ornithine; both are converted to P5C, and then to proline via pyrroline-5-carboxylate reductases (PYCRs). PYCR3 is exclusively linked to the biosynthesis of proline from ornithine.</text>
</comment>
<keyword evidence="19" id="KW-1185">Reference proteome</keyword>
<sequence>MADCERADLSGMTVGFVGGGNMAQSVIKGLLKEDLVKPEQFLISAPSDKNLNKCKALGLRVTHSNTEVARESNIVFLACKPYHMVDVMAEIESSMATDRLVVPISVGTPVEMFEKGLPRAHVIRVMPSLPNEVSAGIAAYTSSSKATTHDKAIVEALFKPIGFCEEVKESLLDITAQLGGAACAWHAMIIEALADGAVKMGMPRDLANKLAPQSMMGAAKLIMAKGIHPAQVKDNVTSPGGTTIRGVHIMEQRGVRGAIMDAMEGAVLYAREIAKL</sequence>
<dbReference type="Pfam" id="PF03807">
    <property type="entry name" value="F420_oxidored"/>
    <property type="match status" value="1"/>
</dbReference>
<evidence type="ECO:0000256" key="9">
    <source>
        <dbReference type="ARBA" id="ARBA00022857"/>
    </source>
</evidence>
<protein>
    <recommendedName>
        <fullName evidence="5 16">Pyrroline-5-carboxylate reductase</fullName>
        <ecNumber evidence="4 16">1.5.1.2</ecNumber>
    </recommendedName>
</protein>
<dbReference type="InterPro" id="IPR008927">
    <property type="entry name" value="6-PGluconate_DH-like_C_sf"/>
</dbReference>
<dbReference type="GO" id="GO:0004735">
    <property type="term" value="F:pyrroline-5-carboxylate reductase activity"/>
    <property type="evidence" value="ECO:0007669"/>
    <property type="project" value="UniProtKB-EC"/>
</dbReference>
<dbReference type="GeneID" id="110986696"/>
<dbReference type="InterPro" id="IPR053790">
    <property type="entry name" value="P5CR-like_CS"/>
</dbReference>
<dbReference type="Pfam" id="PF14748">
    <property type="entry name" value="P5CR_dimer"/>
    <property type="match status" value="1"/>
</dbReference>
<evidence type="ECO:0000256" key="14">
    <source>
        <dbReference type="ARBA" id="ARBA00052690"/>
    </source>
</evidence>
<dbReference type="AlphaFoldDB" id="A0A8B7ZI06"/>
<evidence type="ECO:0000313" key="19">
    <source>
        <dbReference type="Proteomes" id="UP000694845"/>
    </source>
</evidence>
<reference evidence="20 21" key="1">
    <citation type="submission" date="2025-04" db="UniProtKB">
        <authorList>
            <consortium name="RefSeq"/>
        </authorList>
    </citation>
    <scope>IDENTIFICATION</scope>
</reference>
<dbReference type="PIRSF" id="PIRSF000193">
    <property type="entry name" value="Pyrrol-5-carb_rd"/>
    <property type="match status" value="1"/>
</dbReference>
<comment type="pathway">
    <text evidence="2 16">Amino-acid biosynthesis; L-proline biosynthesis; L-proline from L-glutamate 5-semialdehyde: step 1/1.</text>
</comment>
<comment type="subunit">
    <text evidence="11">Homodecamer; composed of 5 homodimers.</text>
</comment>
<dbReference type="PANTHER" id="PTHR11645">
    <property type="entry name" value="PYRROLINE-5-CARBOXYLATE REDUCTASE"/>
    <property type="match status" value="1"/>
</dbReference>
<evidence type="ECO:0000313" key="20">
    <source>
        <dbReference type="RefSeq" id="XP_022104500.1"/>
    </source>
</evidence>
<dbReference type="FunFam" id="1.10.3730.10:FF:000001">
    <property type="entry name" value="Pyrroline-5-carboxylate reductase"/>
    <property type="match status" value="1"/>
</dbReference>
<evidence type="ECO:0000256" key="4">
    <source>
        <dbReference type="ARBA" id="ARBA00012855"/>
    </source>
</evidence>
<evidence type="ECO:0000313" key="21">
    <source>
        <dbReference type="RefSeq" id="XP_022104501.1"/>
    </source>
</evidence>
<dbReference type="GO" id="GO:0005737">
    <property type="term" value="C:cytoplasm"/>
    <property type="evidence" value="ECO:0007669"/>
    <property type="project" value="UniProtKB-SubCell"/>
</dbReference>
<dbReference type="HAMAP" id="MF_01925">
    <property type="entry name" value="P5C_reductase"/>
    <property type="match status" value="1"/>
</dbReference>
<dbReference type="Gene3D" id="1.10.3730.10">
    <property type="entry name" value="ProC C-terminal domain-like"/>
    <property type="match status" value="1"/>
</dbReference>
<dbReference type="RefSeq" id="XP_022104501.1">
    <property type="nucleotide sequence ID" value="XM_022248809.1"/>
</dbReference>
<evidence type="ECO:0000256" key="6">
    <source>
        <dbReference type="ARBA" id="ARBA00022490"/>
    </source>
</evidence>
<dbReference type="RefSeq" id="XP_022104500.1">
    <property type="nucleotide sequence ID" value="XM_022248808.1"/>
</dbReference>
<feature type="domain" description="Pyrroline-5-carboxylate reductase catalytic N-terminal" evidence="17">
    <location>
        <begin position="13"/>
        <end position="106"/>
    </location>
</feature>
<evidence type="ECO:0000256" key="5">
    <source>
        <dbReference type="ARBA" id="ARBA00021413"/>
    </source>
</evidence>
<dbReference type="FunFam" id="3.40.50.720:FF:000190">
    <property type="entry name" value="Pyrroline-5-carboxylate reductase"/>
    <property type="match status" value="1"/>
</dbReference>
<dbReference type="KEGG" id="aplc:110986696"/>
<dbReference type="OMA" id="AKQTCLG"/>
<feature type="binding site" evidence="15">
    <location>
        <begin position="78"/>
        <end position="81"/>
    </location>
    <ligand>
        <name>NADP(+)</name>
        <dbReference type="ChEBI" id="CHEBI:58349"/>
    </ligand>
</feature>
<dbReference type="Gene3D" id="3.40.50.720">
    <property type="entry name" value="NAD(P)-binding Rossmann-like Domain"/>
    <property type="match status" value="1"/>
</dbReference>
<evidence type="ECO:0000256" key="11">
    <source>
        <dbReference type="ARBA" id="ARBA00038523"/>
    </source>
</evidence>
<dbReference type="InterPro" id="IPR028939">
    <property type="entry name" value="P5C_Rdtase_cat_N"/>
</dbReference>
<keyword evidence="10 16" id="KW-0560">Oxidoreductase</keyword>
<comment type="similarity">
    <text evidence="3 16">Belongs to the pyrroline-5-carboxylate reductase family.</text>
</comment>
<name>A0A8B7ZI06_ACAPL</name>
<dbReference type="Proteomes" id="UP000694845">
    <property type="component" value="Unplaced"/>
</dbReference>
<evidence type="ECO:0000256" key="13">
    <source>
        <dbReference type="ARBA" id="ARBA00050547"/>
    </source>
</evidence>
<organism evidence="19 20">
    <name type="scientific">Acanthaster planci</name>
    <name type="common">Crown-of-thorns starfish</name>
    <dbReference type="NCBI Taxonomy" id="133434"/>
    <lineage>
        <taxon>Eukaryota</taxon>
        <taxon>Metazoa</taxon>
        <taxon>Echinodermata</taxon>
        <taxon>Eleutherozoa</taxon>
        <taxon>Asterozoa</taxon>
        <taxon>Asteroidea</taxon>
        <taxon>Valvatacea</taxon>
        <taxon>Valvatida</taxon>
        <taxon>Acanthasteridae</taxon>
        <taxon>Acanthaster</taxon>
    </lineage>
</organism>
<evidence type="ECO:0000256" key="3">
    <source>
        <dbReference type="ARBA" id="ARBA00005525"/>
    </source>
</evidence>
<accession>A0A8B7ZI06</accession>
<dbReference type="SUPFAM" id="SSF51735">
    <property type="entry name" value="NAD(P)-binding Rossmann-fold domains"/>
    <property type="match status" value="1"/>
</dbReference>
<dbReference type="UniPathway" id="UPA00098">
    <property type="reaction ID" value="UER00361"/>
</dbReference>
<evidence type="ECO:0000259" key="17">
    <source>
        <dbReference type="Pfam" id="PF03807"/>
    </source>
</evidence>
<evidence type="ECO:0000259" key="18">
    <source>
        <dbReference type="Pfam" id="PF14748"/>
    </source>
</evidence>
<comment type="catalytic activity">
    <reaction evidence="13">
        <text>L-proline + NAD(+) = (S)-1-pyrroline-5-carboxylate + NADH + 2 H(+)</text>
        <dbReference type="Rhea" id="RHEA:14105"/>
        <dbReference type="ChEBI" id="CHEBI:15378"/>
        <dbReference type="ChEBI" id="CHEBI:17388"/>
        <dbReference type="ChEBI" id="CHEBI:57540"/>
        <dbReference type="ChEBI" id="CHEBI:57945"/>
        <dbReference type="ChEBI" id="CHEBI:60039"/>
        <dbReference type="EC" id="1.5.1.2"/>
    </reaction>
</comment>
<evidence type="ECO:0000256" key="12">
    <source>
        <dbReference type="ARBA" id="ARBA00049975"/>
    </source>
</evidence>
<comment type="catalytic activity">
    <reaction evidence="14 16">
        <text>L-proline + NADP(+) = (S)-1-pyrroline-5-carboxylate + NADPH + 2 H(+)</text>
        <dbReference type="Rhea" id="RHEA:14109"/>
        <dbReference type="ChEBI" id="CHEBI:15378"/>
        <dbReference type="ChEBI" id="CHEBI:17388"/>
        <dbReference type="ChEBI" id="CHEBI:57783"/>
        <dbReference type="ChEBI" id="CHEBI:58349"/>
        <dbReference type="ChEBI" id="CHEBI:60039"/>
        <dbReference type="EC" id="1.5.1.2"/>
    </reaction>
</comment>
<dbReference type="OrthoDB" id="10263291at2759"/>
<keyword evidence="9 15" id="KW-0521">NADP</keyword>
<dbReference type="NCBIfam" id="TIGR00112">
    <property type="entry name" value="proC"/>
    <property type="match status" value="1"/>
</dbReference>
<dbReference type="PROSITE" id="PS00521">
    <property type="entry name" value="P5CR"/>
    <property type="match status" value="1"/>
</dbReference>
<dbReference type="SUPFAM" id="SSF48179">
    <property type="entry name" value="6-phosphogluconate dehydrogenase C-terminal domain-like"/>
    <property type="match status" value="1"/>
</dbReference>